<protein>
    <submittedName>
        <fullName evidence="8">Type III restriction enzyme, res subunit</fullName>
    </submittedName>
</protein>
<feature type="domain" description="Helicase C-terminal" evidence="7">
    <location>
        <begin position="545"/>
        <end position="710"/>
    </location>
</feature>
<proteinExistence type="predicted"/>
<name>A0A1V4I4B5_9FIRM</name>
<organism evidence="8 9">
    <name type="scientific">Alkalithermobacter paradoxus</name>
    <dbReference type="NCBI Taxonomy" id="29349"/>
    <lineage>
        <taxon>Bacteria</taxon>
        <taxon>Bacillati</taxon>
        <taxon>Bacillota</taxon>
        <taxon>Clostridia</taxon>
        <taxon>Peptostreptococcales</taxon>
        <taxon>Tepidibacteraceae</taxon>
        <taxon>Alkalithermobacter</taxon>
    </lineage>
</organism>
<evidence type="ECO:0000256" key="2">
    <source>
        <dbReference type="ARBA" id="ARBA00022801"/>
    </source>
</evidence>
<dbReference type="PANTHER" id="PTHR11274:SF0">
    <property type="entry name" value="GENERAL TRANSCRIPTION AND DNA REPAIR FACTOR IIH HELICASE SUBUNIT XPB"/>
    <property type="match status" value="1"/>
</dbReference>
<evidence type="ECO:0000313" key="8">
    <source>
        <dbReference type="EMBL" id="OPJ54739.1"/>
    </source>
</evidence>
<dbReference type="InterPro" id="IPR027417">
    <property type="entry name" value="P-loop_NTPase"/>
</dbReference>
<evidence type="ECO:0000256" key="4">
    <source>
        <dbReference type="ARBA" id="ARBA00022840"/>
    </source>
</evidence>
<dbReference type="RefSeq" id="WP_079413553.1">
    <property type="nucleotide sequence ID" value="NZ_MZGW01000012.1"/>
</dbReference>
<accession>A0A1V4I4B5</accession>
<dbReference type="InterPro" id="IPR001650">
    <property type="entry name" value="Helicase_C-like"/>
</dbReference>
<keyword evidence="2" id="KW-0378">Hydrolase</keyword>
<sequence length="742" mass="87685">MSDLNRIEPIIEEIQKQREGIEYWIPIIEDDFEFQGQRFDDIDTLKDFKDTFSGIMEYREQWENIYTQTKSLIKIYKDNNIKIDIEKFEKEVVDLEEAYAKLENILLKKYREENVSDFSISGTKRVARKIGLKIKGIPINSNSIAEGFMVEELEDDVDEYVFGIYKENALLNNVDRIYEELEGIVDTLLREMLLIKEYRKEVYNAYLYKQIDKINAYAPEMEYKLDLEDEPLYQWQNEAYQKWTENRYKGTFEVATGCGKTKFALYSIHRIKEQYKDIKVKIIVPTKALMDNWYDSLVQKLHIPTKYIGRRGNNRNEKKREITIYIDKTAQGKFSADFIGTITDNMVGNTNFLNFIVADECHHYESPQNIKIFDKIDYMPKDQQTGINYFSIALSATLPSDYSKNGKLKKYLGDIIYTYSFIKALGDGIISPINIVDVSYQLSIEEQKRFHMYKKELADAEKELTETLSKYNINFSQEGISSLAYYYLKEFEDILNYISEKKVEFEQQYGDKDWKIYFDEWLYEFAGRNEEIALSVKNYIGKFERLKRLLLNAEDRKKRCIELVKRHIDDKVILFGEYIKDIEEIYLELASEFGSEKIKLYHSQLDKAIKEKTIQSLKLDTTKVICVPTAFDEGVDIPDMSVGVIYQGKRSKRQQVQRLGRIMRKTKGKKSAVMYNLSNQSFGEPKFLDRFIEEQLHLLETMNDAEEKVEKIRKQLSIEFINYDEEIENSNIINKLIKKIRI</sequence>
<comment type="caution">
    <text evidence="8">The sequence shown here is derived from an EMBL/GenBank/DDBJ whole genome shotgun (WGS) entry which is preliminary data.</text>
</comment>
<dbReference type="PROSITE" id="PS51194">
    <property type="entry name" value="HELICASE_CTER"/>
    <property type="match status" value="1"/>
</dbReference>
<gene>
    <name evidence="8" type="ORF">CLOTH_19600</name>
</gene>
<dbReference type="SUPFAM" id="SSF52540">
    <property type="entry name" value="P-loop containing nucleoside triphosphate hydrolases"/>
    <property type="match status" value="1"/>
</dbReference>
<dbReference type="Pfam" id="PF04851">
    <property type="entry name" value="ResIII"/>
    <property type="match status" value="1"/>
</dbReference>
<reference evidence="8 9" key="1">
    <citation type="submission" date="2017-03" db="EMBL/GenBank/DDBJ databases">
        <title>Genome sequence of Clostridium thermoalcaliphilum DSM 7309.</title>
        <authorList>
            <person name="Poehlein A."/>
            <person name="Daniel R."/>
        </authorList>
    </citation>
    <scope>NUCLEOTIDE SEQUENCE [LARGE SCALE GENOMIC DNA]</scope>
    <source>
        <strain evidence="8 9">DSM 7309</strain>
    </source>
</reference>
<keyword evidence="5" id="KW-0175">Coiled coil</keyword>
<dbReference type="GO" id="GO:0016787">
    <property type="term" value="F:hydrolase activity"/>
    <property type="evidence" value="ECO:0007669"/>
    <property type="project" value="UniProtKB-KW"/>
</dbReference>
<dbReference type="GO" id="GO:0004386">
    <property type="term" value="F:helicase activity"/>
    <property type="evidence" value="ECO:0007669"/>
    <property type="project" value="UniProtKB-KW"/>
</dbReference>
<evidence type="ECO:0000259" key="6">
    <source>
        <dbReference type="PROSITE" id="PS51192"/>
    </source>
</evidence>
<dbReference type="InterPro" id="IPR006935">
    <property type="entry name" value="Helicase/UvrB_N"/>
</dbReference>
<dbReference type="Gene3D" id="3.40.50.300">
    <property type="entry name" value="P-loop containing nucleotide triphosphate hydrolases"/>
    <property type="match status" value="2"/>
</dbReference>
<dbReference type="GO" id="GO:0003677">
    <property type="term" value="F:DNA binding"/>
    <property type="evidence" value="ECO:0007669"/>
    <property type="project" value="InterPro"/>
</dbReference>
<evidence type="ECO:0000256" key="1">
    <source>
        <dbReference type="ARBA" id="ARBA00022741"/>
    </source>
</evidence>
<dbReference type="SMART" id="SM00487">
    <property type="entry name" value="DEXDc"/>
    <property type="match status" value="1"/>
</dbReference>
<dbReference type="Proteomes" id="UP000190140">
    <property type="component" value="Unassembled WGS sequence"/>
</dbReference>
<dbReference type="STRING" id="29349.CLOTH_19600"/>
<dbReference type="EMBL" id="MZGW01000012">
    <property type="protein sequence ID" value="OPJ54739.1"/>
    <property type="molecule type" value="Genomic_DNA"/>
</dbReference>
<dbReference type="InterPro" id="IPR050615">
    <property type="entry name" value="ATP-dep_DNA_Helicase"/>
</dbReference>
<dbReference type="AlphaFoldDB" id="A0A1V4I4B5"/>
<dbReference type="PANTHER" id="PTHR11274">
    <property type="entry name" value="RAD25/XP-B DNA REPAIR HELICASE"/>
    <property type="match status" value="1"/>
</dbReference>
<feature type="domain" description="Helicase ATP-binding" evidence="6">
    <location>
        <begin position="256"/>
        <end position="416"/>
    </location>
</feature>
<evidence type="ECO:0000313" key="9">
    <source>
        <dbReference type="Proteomes" id="UP000190140"/>
    </source>
</evidence>
<dbReference type="OrthoDB" id="9802848at2"/>
<dbReference type="InterPro" id="IPR014001">
    <property type="entry name" value="Helicase_ATP-bd"/>
</dbReference>
<evidence type="ECO:0000256" key="3">
    <source>
        <dbReference type="ARBA" id="ARBA00022806"/>
    </source>
</evidence>
<evidence type="ECO:0000256" key="5">
    <source>
        <dbReference type="SAM" id="Coils"/>
    </source>
</evidence>
<keyword evidence="4" id="KW-0067">ATP-binding</keyword>
<keyword evidence="9" id="KW-1185">Reference proteome</keyword>
<feature type="coiled-coil region" evidence="5">
    <location>
        <begin position="78"/>
        <end position="112"/>
    </location>
</feature>
<dbReference type="SMART" id="SM00490">
    <property type="entry name" value="HELICc"/>
    <property type="match status" value="1"/>
</dbReference>
<dbReference type="GO" id="GO:0005524">
    <property type="term" value="F:ATP binding"/>
    <property type="evidence" value="ECO:0007669"/>
    <property type="project" value="UniProtKB-KW"/>
</dbReference>
<dbReference type="PROSITE" id="PS51192">
    <property type="entry name" value="HELICASE_ATP_BIND_1"/>
    <property type="match status" value="1"/>
</dbReference>
<keyword evidence="3" id="KW-0347">Helicase</keyword>
<evidence type="ECO:0000259" key="7">
    <source>
        <dbReference type="PROSITE" id="PS51194"/>
    </source>
</evidence>
<dbReference type="Pfam" id="PF00271">
    <property type="entry name" value="Helicase_C"/>
    <property type="match status" value="1"/>
</dbReference>
<keyword evidence="1" id="KW-0547">Nucleotide-binding</keyword>